<sequence>MEQMTELTKKVLEFLEPDTSKWEYWTTSQPLNSISESACMERFKKRIAQAVSNCEKVIVAGDYDCDGISATTIMVSGLRQLGLECGFYIPDRIKEGYGLSEATVTLAHKKGYSLIITVDNGIKSTQALALAKELGMDVIVTDHHTMDEEVNCDIVVHPTLMESCFETLCGAGVAYECMRVLGVDNDYLLQLAGLASISDMMIVKGQTRALIQNALRLMNQTHEKHIFSLATDRELNETSIGFQVVPKLNAIGRLSNLANANNVVRYFLAQDDESIFTLGQQITQINTIRKQLSDQMQKTALMKCKGNEDIFMIEDASFHEGIIGLVAGSICASFNKPCIVLAKNEQGYKASMRSPEGFNCMDFLGEYPHFVTFGGHENAAGFSLNLNEFDLFEKFIYTRIKEYTYSVKKKNTLVIDDEELSLKTIQSLDILRPFGPGFVFPSFEIVQPKIKSLYDFQNHKHRKYTLESGLQCMRFNQSEAEYKKSVNAIYSFIGTVQINQYQGRKQVNFVIDEIVYA</sequence>
<dbReference type="AlphaFoldDB" id="A0A6N7VF40"/>
<organism evidence="9 10">
    <name type="scientific">Holdemanella porci</name>
    <dbReference type="NCBI Taxonomy" id="2652276"/>
    <lineage>
        <taxon>Bacteria</taxon>
        <taxon>Bacillati</taxon>
        <taxon>Bacillota</taxon>
        <taxon>Erysipelotrichia</taxon>
        <taxon>Erysipelotrichales</taxon>
        <taxon>Erysipelotrichaceae</taxon>
        <taxon>Holdemanella</taxon>
    </lineage>
</organism>
<dbReference type="GO" id="GO:0003676">
    <property type="term" value="F:nucleic acid binding"/>
    <property type="evidence" value="ECO:0007669"/>
    <property type="project" value="InterPro"/>
</dbReference>
<dbReference type="InterPro" id="IPR041122">
    <property type="entry name" value="RecJ_OB"/>
</dbReference>
<evidence type="ECO:0000313" key="10">
    <source>
        <dbReference type="Proteomes" id="UP000434241"/>
    </source>
</evidence>
<dbReference type="Gene3D" id="3.90.1640.30">
    <property type="match status" value="1"/>
</dbReference>
<evidence type="ECO:0000256" key="2">
    <source>
        <dbReference type="ARBA" id="ARBA00019841"/>
    </source>
</evidence>
<feature type="domain" description="DDH" evidence="6">
    <location>
        <begin position="56"/>
        <end position="179"/>
    </location>
</feature>
<dbReference type="GO" id="GO:0004527">
    <property type="term" value="F:exonuclease activity"/>
    <property type="evidence" value="ECO:0007669"/>
    <property type="project" value="UniProtKB-KW"/>
</dbReference>
<evidence type="ECO:0000259" key="7">
    <source>
        <dbReference type="Pfam" id="PF02272"/>
    </source>
</evidence>
<evidence type="ECO:0000313" key="9">
    <source>
        <dbReference type="EMBL" id="MSS56337.1"/>
    </source>
</evidence>
<dbReference type="EMBL" id="VUMR01000022">
    <property type="protein sequence ID" value="MSS56337.1"/>
    <property type="molecule type" value="Genomic_DNA"/>
</dbReference>
<dbReference type="InterPro" id="IPR003156">
    <property type="entry name" value="DHHA1_dom"/>
</dbReference>
<keyword evidence="10" id="KW-1185">Reference proteome</keyword>
<dbReference type="Gene3D" id="3.10.310.30">
    <property type="match status" value="1"/>
</dbReference>
<reference evidence="9 10" key="1">
    <citation type="submission" date="2019-08" db="EMBL/GenBank/DDBJ databases">
        <title>In-depth cultivation of the pig gut microbiome towards novel bacterial diversity and tailored functional studies.</title>
        <authorList>
            <person name="Wylensek D."/>
            <person name="Hitch T.C.A."/>
            <person name="Clavel T."/>
        </authorList>
    </citation>
    <scope>NUCLEOTIDE SEQUENCE [LARGE SCALE GENOMIC DNA]</scope>
    <source>
        <strain evidence="9 10">LKV-472-APC-3</strain>
    </source>
</reference>
<keyword evidence="5" id="KW-0269">Exonuclease</keyword>
<evidence type="ECO:0000256" key="5">
    <source>
        <dbReference type="ARBA" id="ARBA00022839"/>
    </source>
</evidence>
<gene>
    <name evidence="9" type="ORF">FYJ55_05365</name>
</gene>
<dbReference type="PANTHER" id="PTHR30255">
    <property type="entry name" value="SINGLE-STRANDED-DNA-SPECIFIC EXONUCLEASE RECJ"/>
    <property type="match status" value="1"/>
</dbReference>
<evidence type="ECO:0000256" key="4">
    <source>
        <dbReference type="ARBA" id="ARBA00022801"/>
    </source>
</evidence>
<dbReference type="Pfam" id="PF17768">
    <property type="entry name" value="RecJ_OB"/>
    <property type="match status" value="1"/>
</dbReference>
<feature type="domain" description="RecJ OB" evidence="8">
    <location>
        <begin position="415"/>
        <end position="512"/>
    </location>
</feature>
<dbReference type="Proteomes" id="UP000434241">
    <property type="component" value="Unassembled WGS sequence"/>
</dbReference>
<dbReference type="PANTHER" id="PTHR30255:SF2">
    <property type="entry name" value="SINGLE-STRANDED-DNA-SPECIFIC EXONUCLEASE RECJ"/>
    <property type="match status" value="1"/>
</dbReference>
<accession>A0A6N7VF40</accession>
<proteinExistence type="inferred from homology"/>
<protein>
    <recommendedName>
        <fullName evidence="2">Single-stranded-DNA-specific exonuclease RecJ</fullName>
    </recommendedName>
</protein>
<dbReference type="Pfam" id="PF02272">
    <property type="entry name" value="DHHA1"/>
    <property type="match status" value="1"/>
</dbReference>
<comment type="similarity">
    <text evidence="1">Belongs to the RecJ family.</text>
</comment>
<evidence type="ECO:0000256" key="3">
    <source>
        <dbReference type="ARBA" id="ARBA00022722"/>
    </source>
</evidence>
<dbReference type="Pfam" id="PF01368">
    <property type="entry name" value="DHH"/>
    <property type="match status" value="1"/>
</dbReference>
<comment type="caution">
    <text evidence="9">The sequence shown here is derived from an EMBL/GenBank/DDBJ whole genome shotgun (WGS) entry which is preliminary data.</text>
</comment>
<dbReference type="SUPFAM" id="SSF64182">
    <property type="entry name" value="DHH phosphoesterases"/>
    <property type="match status" value="1"/>
</dbReference>
<feature type="domain" description="DHHA1" evidence="7">
    <location>
        <begin position="315"/>
        <end position="401"/>
    </location>
</feature>
<keyword evidence="4" id="KW-0378">Hydrolase</keyword>
<dbReference type="InterPro" id="IPR038763">
    <property type="entry name" value="DHH_sf"/>
</dbReference>
<name>A0A6N7VF40_9FIRM</name>
<evidence type="ECO:0000256" key="1">
    <source>
        <dbReference type="ARBA" id="ARBA00005915"/>
    </source>
</evidence>
<dbReference type="InterPro" id="IPR001667">
    <property type="entry name" value="DDH_dom"/>
</dbReference>
<evidence type="ECO:0000259" key="6">
    <source>
        <dbReference type="Pfam" id="PF01368"/>
    </source>
</evidence>
<keyword evidence="3" id="KW-0540">Nuclease</keyword>
<dbReference type="InterPro" id="IPR051673">
    <property type="entry name" value="SSDNA_exonuclease_RecJ"/>
</dbReference>
<evidence type="ECO:0000259" key="8">
    <source>
        <dbReference type="Pfam" id="PF17768"/>
    </source>
</evidence>